<evidence type="ECO:0000313" key="2">
    <source>
        <dbReference type="EMBL" id="MPM08328.1"/>
    </source>
</evidence>
<keyword evidence="1" id="KW-0812">Transmembrane</keyword>
<feature type="transmembrane region" description="Helical" evidence="1">
    <location>
        <begin position="29"/>
        <end position="52"/>
    </location>
</feature>
<organism evidence="2">
    <name type="scientific">bioreactor metagenome</name>
    <dbReference type="NCBI Taxonomy" id="1076179"/>
    <lineage>
        <taxon>unclassified sequences</taxon>
        <taxon>metagenomes</taxon>
        <taxon>ecological metagenomes</taxon>
    </lineage>
</organism>
<dbReference type="AlphaFoldDB" id="A0A644WXV9"/>
<comment type="caution">
    <text evidence="2">The sequence shown here is derived from an EMBL/GenBank/DDBJ whole genome shotgun (WGS) entry which is preliminary data.</text>
</comment>
<accession>A0A644WXV9</accession>
<protein>
    <submittedName>
        <fullName evidence="2">Uncharacterized protein</fullName>
    </submittedName>
</protein>
<keyword evidence="1" id="KW-1133">Transmembrane helix</keyword>
<gene>
    <name evidence="2" type="ORF">SDC9_54640</name>
</gene>
<sequence>MACKSIADNSCQFIKSGINRPALADKTGMVFILLGIVVVILLLLIVVFCAVLSRHPGSRALINV</sequence>
<name>A0A644WXV9_9ZZZZ</name>
<reference evidence="2" key="1">
    <citation type="submission" date="2019-08" db="EMBL/GenBank/DDBJ databases">
        <authorList>
            <person name="Kucharzyk K."/>
            <person name="Murdoch R.W."/>
            <person name="Higgins S."/>
            <person name="Loffler F."/>
        </authorList>
    </citation>
    <scope>NUCLEOTIDE SEQUENCE</scope>
</reference>
<proteinExistence type="predicted"/>
<evidence type="ECO:0000256" key="1">
    <source>
        <dbReference type="SAM" id="Phobius"/>
    </source>
</evidence>
<keyword evidence="1" id="KW-0472">Membrane</keyword>
<dbReference type="EMBL" id="VSSQ01001438">
    <property type="protein sequence ID" value="MPM08328.1"/>
    <property type="molecule type" value="Genomic_DNA"/>
</dbReference>